<feature type="compositionally biased region" description="Gly residues" evidence="6">
    <location>
        <begin position="99"/>
        <end position="114"/>
    </location>
</feature>
<dbReference type="InterPro" id="IPR036638">
    <property type="entry name" value="HLH_DNA-bd_sf"/>
</dbReference>
<evidence type="ECO:0000256" key="1">
    <source>
        <dbReference type="ARBA" id="ARBA00004123"/>
    </source>
</evidence>
<evidence type="ECO:0000256" key="2">
    <source>
        <dbReference type="ARBA" id="ARBA00023015"/>
    </source>
</evidence>
<feature type="compositionally biased region" description="Polar residues" evidence="6">
    <location>
        <begin position="199"/>
        <end position="208"/>
    </location>
</feature>
<dbReference type="STRING" id="230819.A0A5C3KNW1"/>
<keyword evidence="9" id="KW-1185">Reference proteome</keyword>
<feature type="compositionally biased region" description="Polar residues" evidence="6">
    <location>
        <begin position="179"/>
        <end position="190"/>
    </location>
</feature>
<accession>A0A5C3KNW1</accession>
<dbReference type="SMART" id="SM00353">
    <property type="entry name" value="HLH"/>
    <property type="match status" value="1"/>
</dbReference>
<feature type="compositionally biased region" description="Low complexity" evidence="6">
    <location>
        <begin position="154"/>
        <end position="168"/>
    </location>
</feature>
<evidence type="ECO:0000256" key="6">
    <source>
        <dbReference type="SAM" id="MobiDB-lite"/>
    </source>
</evidence>
<feature type="compositionally biased region" description="Polar residues" evidence="6">
    <location>
        <begin position="812"/>
        <end position="828"/>
    </location>
</feature>
<feature type="region of interest" description="Disordered" evidence="6">
    <location>
        <begin position="543"/>
        <end position="563"/>
    </location>
</feature>
<evidence type="ECO:0000256" key="4">
    <source>
        <dbReference type="ARBA" id="ARBA00023163"/>
    </source>
</evidence>
<gene>
    <name evidence="8" type="ORF">FA15DRAFT_68125</name>
</gene>
<dbReference type="AlphaFoldDB" id="A0A5C3KNW1"/>
<feature type="compositionally biased region" description="Low complexity" evidence="6">
    <location>
        <begin position="356"/>
        <end position="365"/>
    </location>
</feature>
<sequence length="898" mass="92217">MSFFSAAPATTYKAQVRVEGFHLPSPGTPPGGTSGSNNAGGSNGNGSGNNMNDLFPQSFLPDAFRKFPPPAGSGEGSHDFNDDLVSLMGDRTSGPTQSGAGGGGGTGAGAGGGGGNGGAYDDGYHRTHNIFDVSSPIPVNTNPNGVPNGGNNGTGSQPSSLHSPSTSLHDYHNHPPPHFNSTLPALNSSMRYEPPPENNPLTPSSPQLGGNPPPSSYHNPHNGFARQTPSPSHTQPGSVPANGRPRSHSRPPSSTNATGSNPSAALSALNSGGVGPARTTRTRRGNSISGTSPPPLHGRPHAILIPGGGQRGAHGGIVGSPMSAGANPSNGNPWFMSQGQNQNSADYLPTPESLGSHQSVHSSLPSHHHSHSHSGYGPFSLSPPPQSSTGPNSDLSHHLPPLHHMAHSLPKSPLEQHLPHPHHHQHHLSGSGLPKSPLDHSYQSSYGFGSGNVNGSGSNGSPSGASPGSLPSVLGGGLGSSNGPNGMTALAAGGVPAAGSSYGMGNMGMGLSVGSAPGSGAQQSAIAAPAAPTPHVADKQALLANEKRRRRRESHNAVERRRRDNINEKISELATLIPECLLDGTGPPNAKDNGASITPPLTEDALVPKGPQDPALKLEKDDDGVPVNGVDGAAVVKANKGMILRKSVEYIRYLQQLVTAQGARNRELEQELRKFRGEPLSSESPDVDGGIGRNDSLEQMRKALSSLDDDEGSLEGDDSMSLGLGGGNDGEMVLHDEFLASPTLSSVGSGGGNSSANNGTAPIKGGVARKGHHKHSSSSSRPKPPRLPSMPEEDMEVDKGGEGNVNVNGTGSLSPESSGTHESANSNGQAGGEDDFERGRARGVRTGMGGPNFKEELMEDGGVDHSMGEIDSMFGMMNGHGHHQLHNHHQQHQQVGMW</sequence>
<proteinExistence type="predicted"/>
<organism evidence="8 9">
    <name type="scientific">Coprinopsis marcescibilis</name>
    <name type="common">Agaric fungus</name>
    <name type="synonym">Psathyrella marcescibilis</name>
    <dbReference type="NCBI Taxonomy" id="230819"/>
    <lineage>
        <taxon>Eukaryota</taxon>
        <taxon>Fungi</taxon>
        <taxon>Dikarya</taxon>
        <taxon>Basidiomycota</taxon>
        <taxon>Agaricomycotina</taxon>
        <taxon>Agaricomycetes</taxon>
        <taxon>Agaricomycetidae</taxon>
        <taxon>Agaricales</taxon>
        <taxon>Agaricineae</taxon>
        <taxon>Psathyrellaceae</taxon>
        <taxon>Coprinopsis</taxon>
    </lineage>
</organism>
<dbReference type="GO" id="GO:0046983">
    <property type="term" value="F:protein dimerization activity"/>
    <property type="evidence" value="ECO:0007669"/>
    <property type="project" value="InterPro"/>
</dbReference>
<dbReference type="InterPro" id="IPR011598">
    <property type="entry name" value="bHLH_dom"/>
</dbReference>
<dbReference type="GO" id="GO:0000978">
    <property type="term" value="F:RNA polymerase II cis-regulatory region sequence-specific DNA binding"/>
    <property type="evidence" value="ECO:0007669"/>
    <property type="project" value="TreeGrafter"/>
</dbReference>
<evidence type="ECO:0000313" key="8">
    <source>
        <dbReference type="EMBL" id="TFK21735.1"/>
    </source>
</evidence>
<keyword evidence="5" id="KW-0539">Nucleus</keyword>
<protein>
    <submittedName>
        <fullName evidence="8">HLH-domain-containing protein</fullName>
    </submittedName>
</protein>
<feature type="compositionally biased region" description="Basic and acidic residues" evidence="6">
    <location>
        <begin position="554"/>
        <end position="563"/>
    </location>
</feature>
<evidence type="ECO:0000259" key="7">
    <source>
        <dbReference type="PROSITE" id="PS50888"/>
    </source>
</evidence>
<reference evidence="8 9" key="1">
    <citation type="journal article" date="2019" name="Nat. Ecol. Evol.">
        <title>Megaphylogeny resolves global patterns of mushroom evolution.</title>
        <authorList>
            <person name="Varga T."/>
            <person name="Krizsan K."/>
            <person name="Foldi C."/>
            <person name="Dima B."/>
            <person name="Sanchez-Garcia M."/>
            <person name="Sanchez-Ramirez S."/>
            <person name="Szollosi G.J."/>
            <person name="Szarkandi J.G."/>
            <person name="Papp V."/>
            <person name="Albert L."/>
            <person name="Andreopoulos W."/>
            <person name="Angelini C."/>
            <person name="Antonin V."/>
            <person name="Barry K.W."/>
            <person name="Bougher N.L."/>
            <person name="Buchanan P."/>
            <person name="Buyck B."/>
            <person name="Bense V."/>
            <person name="Catcheside P."/>
            <person name="Chovatia M."/>
            <person name="Cooper J."/>
            <person name="Damon W."/>
            <person name="Desjardin D."/>
            <person name="Finy P."/>
            <person name="Geml J."/>
            <person name="Haridas S."/>
            <person name="Hughes K."/>
            <person name="Justo A."/>
            <person name="Karasinski D."/>
            <person name="Kautmanova I."/>
            <person name="Kiss B."/>
            <person name="Kocsube S."/>
            <person name="Kotiranta H."/>
            <person name="LaButti K.M."/>
            <person name="Lechner B.E."/>
            <person name="Liimatainen K."/>
            <person name="Lipzen A."/>
            <person name="Lukacs Z."/>
            <person name="Mihaltcheva S."/>
            <person name="Morgado L.N."/>
            <person name="Niskanen T."/>
            <person name="Noordeloos M.E."/>
            <person name="Ohm R.A."/>
            <person name="Ortiz-Santana B."/>
            <person name="Ovrebo C."/>
            <person name="Racz N."/>
            <person name="Riley R."/>
            <person name="Savchenko A."/>
            <person name="Shiryaev A."/>
            <person name="Soop K."/>
            <person name="Spirin V."/>
            <person name="Szebenyi C."/>
            <person name="Tomsovsky M."/>
            <person name="Tulloss R.E."/>
            <person name="Uehling J."/>
            <person name="Grigoriev I.V."/>
            <person name="Vagvolgyi C."/>
            <person name="Papp T."/>
            <person name="Martin F.M."/>
            <person name="Miettinen O."/>
            <person name="Hibbett D.S."/>
            <person name="Nagy L.G."/>
        </authorList>
    </citation>
    <scope>NUCLEOTIDE SEQUENCE [LARGE SCALE GENOMIC DNA]</scope>
    <source>
        <strain evidence="8 9">CBS 121175</strain>
    </source>
</reference>
<evidence type="ECO:0000256" key="5">
    <source>
        <dbReference type="ARBA" id="ARBA00023242"/>
    </source>
</evidence>
<dbReference type="Pfam" id="PF00010">
    <property type="entry name" value="HLH"/>
    <property type="match status" value="1"/>
</dbReference>
<dbReference type="CDD" id="cd11387">
    <property type="entry name" value="bHLHzip_USF_MITF"/>
    <property type="match status" value="1"/>
</dbReference>
<feature type="region of interest" description="Disordered" evidence="6">
    <location>
        <begin position="675"/>
        <end position="694"/>
    </location>
</feature>
<feature type="compositionally biased region" description="Low complexity" evidence="6">
    <location>
        <begin position="459"/>
        <end position="473"/>
    </location>
</feature>
<dbReference type="EMBL" id="ML210259">
    <property type="protein sequence ID" value="TFK21735.1"/>
    <property type="molecule type" value="Genomic_DNA"/>
</dbReference>
<feature type="compositionally biased region" description="Polar residues" evidence="6">
    <location>
        <begin position="326"/>
        <end position="345"/>
    </location>
</feature>
<feature type="region of interest" description="Disordered" evidence="6">
    <location>
        <begin position="704"/>
        <end position="729"/>
    </location>
</feature>
<dbReference type="Proteomes" id="UP000307440">
    <property type="component" value="Unassembled WGS sequence"/>
</dbReference>
<dbReference type="GO" id="GO:0000981">
    <property type="term" value="F:DNA-binding transcription factor activity, RNA polymerase II-specific"/>
    <property type="evidence" value="ECO:0007669"/>
    <property type="project" value="TreeGrafter"/>
</dbReference>
<dbReference type="PROSITE" id="PS50888">
    <property type="entry name" value="BHLH"/>
    <property type="match status" value="1"/>
</dbReference>
<dbReference type="PANTHER" id="PTHR45776">
    <property type="entry name" value="MIP04163P"/>
    <property type="match status" value="1"/>
</dbReference>
<dbReference type="GO" id="GO:0005634">
    <property type="term" value="C:nucleus"/>
    <property type="evidence" value="ECO:0007669"/>
    <property type="project" value="UniProtKB-SubCell"/>
</dbReference>
<feature type="region of interest" description="Disordered" evidence="6">
    <location>
        <begin position="20"/>
        <end position="114"/>
    </location>
</feature>
<feature type="compositionally biased region" description="Acidic residues" evidence="6">
    <location>
        <begin position="707"/>
        <end position="718"/>
    </location>
</feature>
<dbReference type="OrthoDB" id="690068at2759"/>
<feature type="region of interest" description="Disordered" evidence="6">
    <location>
        <begin position="129"/>
        <end position="479"/>
    </location>
</feature>
<feature type="compositionally biased region" description="Gly residues" evidence="6">
    <location>
        <begin position="448"/>
        <end position="458"/>
    </location>
</feature>
<feature type="region of interest" description="Disordered" evidence="6">
    <location>
        <begin position="516"/>
        <end position="535"/>
    </location>
</feature>
<feature type="compositionally biased region" description="Low complexity" evidence="6">
    <location>
        <begin position="250"/>
        <end position="271"/>
    </location>
</feature>
<dbReference type="PANTHER" id="PTHR45776:SF2">
    <property type="entry name" value="MIP04163P"/>
    <property type="match status" value="1"/>
</dbReference>
<keyword evidence="4" id="KW-0804">Transcription</keyword>
<evidence type="ECO:0000256" key="3">
    <source>
        <dbReference type="ARBA" id="ARBA00023125"/>
    </source>
</evidence>
<comment type="subcellular location">
    <subcellularLocation>
        <location evidence="1">Nucleus</location>
    </subcellularLocation>
</comment>
<feature type="compositionally biased region" description="Basic residues" evidence="6">
    <location>
        <begin position="767"/>
        <end position="776"/>
    </location>
</feature>
<dbReference type="SUPFAM" id="SSF47459">
    <property type="entry name" value="HLH, helix-loop-helix DNA-binding domain"/>
    <property type="match status" value="1"/>
</dbReference>
<feature type="domain" description="BHLH" evidence="7">
    <location>
        <begin position="550"/>
        <end position="654"/>
    </location>
</feature>
<keyword evidence="3" id="KW-0238">DNA-binding</keyword>
<evidence type="ECO:0000313" key="9">
    <source>
        <dbReference type="Proteomes" id="UP000307440"/>
    </source>
</evidence>
<feature type="region of interest" description="Disordered" evidence="6">
    <location>
        <begin position="585"/>
        <end position="624"/>
    </location>
</feature>
<feature type="compositionally biased region" description="Low complexity" evidence="6">
    <location>
        <begin position="516"/>
        <end position="530"/>
    </location>
</feature>
<dbReference type="Gene3D" id="4.10.280.10">
    <property type="entry name" value="Helix-loop-helix DNA-binding domain"/>
    <property type="match status" value="1"/>
</dbReference>
<feature type="region of interest" description="Disordered" evidence="6">
    <location>
        <begin position="744"/>
        <end position="868"/>
    </location>
</feature>
<feature type="compositionally biased region" description="Polar residues" evidence="6">
    <location>
        <begin position="225"/>
        <end position="237"/>
    </location>
</feature>
<keyword evidence="2" id="KW-0805">Transcription regulation</keyword>
<feature type="compositionally biased region" description="Gly residues" evidence="6">
    <location>
        <begin position="306"/>
        <end position="318"/>
    </location>
</feature>
<name>A0A5C3KNW1_COPMA</name>